<accession>A0A952DUG3</accession>
<name>A0A952DUG3_9BACT</name>
<reference evidence="2" key="1">
    <citation type="journal article" date="2022" name="ISME J.">
        <title>A general approach to explore prokaryotic protein glycosylation reveals the unique surface layer modulation of an anammox bacterium.</title>
        <authorList>
            <person name="Pabst M."/>
            <person name="Grouzdev D.S."/>
            <person name="Lawson C.E."/>
            <person name="Kleikamp H.B.C."/>
            <person name="de Ram C."/>
            <person name="Louwen R."/>
            <person name="Lin Y.M."/>
            <person name="Lucker S."/>
            <person name="van Loosdrecht M.C.M."/>
            <person name="Laureni M."/>
        </authorList>
    </citation>
    <scope>NUCLEOTIDE SEQUENCE</scope>
    <source>
        <strain evidence="2">BROCD043</strain>
    </source>
</reference>
<evidence type="ECO:0000313" key="2">
    <source>
        <dbReference type="EMBL" id="MBW7953749.1"/>
    </source>
</evidence>
<proteinExistence type="predicted"/>
<keyword evidence="1" id="KW-1133">Transmembrane helix</keyword>
<dbReference type="AlphaFoldDB" id="A0A952DUG3"/>
<evidence type="ECO:0000313" key="3">
    <source>
        <dbReference type="Proteomes" id="UP000781173"/>
    </source>
</evidence>
<sequence>MNEINNPQLPAQQIQIKKGLSPKLLLLVTILFGCLCGSVGFVSGFVLRGDGSANGVVSPTPALVTNTPVATITVTVTPTETAQDPDTYEGWISYILSDCQIRLKAPAEWQPGKRGEFDTCGSFKAGTDSFTDFTTYEGLAIFFMPFLSSKTSESLFAFDRENSKDYISNLDFRGTFSFGNDFLLDDVQTRKLNGKDITQARIERKNSGIADYIFYSVAGRDYVIAIGGTDSLKQKALIDDMLASIEFIEPLNTRTNE</sequence>
<gene>
    <name evidence="2" type="ORF">H3C67_03095</name>
</gene>
<comment type="caution">
    <text evidence="2">The sequence shown here is derived from an EMBL/GenBank/DDBJ whole genome shotgun (WGS) entry which is preliminary data.</text>
</comment>
<protein>
    <submittedName>
        <fullName evidence="2">Uncharacterized protein</fullName>
    </submittedName>
</protein>
<dbReference type="EMBL" id="JACFOF010000006">
    <property type="protein sequence ID" value="MBW7953749.1"/>
    <property type="molecule type" value="Genomic_DNA"/>
</dbReference>
<evidence type="ECO:0000256" key="1">
    <source>
        <dbReference type="SAM" id="Phobius"/>
    </source>
</evidence>
<organism evidence="2 3">
    <name type="scientific">Candidatus Dojkabacteria bacterium</name>
    <dbReference type="NCBI Taxonomy" id="2099670"/>
    <lineage>
        <taxon>Bacteria</taxon>
        <taxon>Candidatus Dojkabacteria</taxon>
    </lineage>
</organism>
<keyword evidence="1" id="KW-0472">Membrane</keyword>
<dbReference type="Proteomes" id="UP000781173">
    <property type="component" value="Unassembled WGS sequence"/>
</dbReference>
<keyword evidence="1" id="KW-0812">Transmembrane</keyword>
<feature type="transmembrane region" description="Helical" evidence="1">
    <location>
        <begin position="24"/>
        <end position="47"/>
    </location>
</feature>